<feature type="compositionally biased region" description="Low complexity" evidence="12">
    <location>
        <begin position="398"/>
        <end position="409"/>
    </location>
</feature>
<dbReference type="SUPFAM" id="SSF57903">
    <property type="entry name" value="FYVE/PHD zinc finger"/>
    <property type="match status" value="1"/>
</dbReference>
<dbReference type="GO" id="GO:0033698">
    <property type="term" value="C:Rpd3L complex"/>
    <property type="evidence" value="ECO:0007669"/>
    <property type="project" value="TreeGrafter"/>
</dbReference>
<feature type="compositionally biased region" description="Basic and acidic residues" evidence="12">
    <location>
        <begin position="282"/>
        <end position="301"/>
    </location>
</feature>
<dbReference type="GO" id="GO:0070210">
    <property type="term" value="C:Rpd3L-Expanded complex"/>
    <property type="evidence" value="ECO:0007669"/>
    <property type="project" value="TreeGrafter"/>
</dbReference>
<keyword evidence="6 11" id="KW-0156">Chromatin regulator</keyword>
<evidence type="ECO:0000256" key="2">
    <source>
        <dbReference type="ARBA" id="ARBA00010210"/>
    </source>
</evidence>
<evidence type="ECO:0000256" key="5">
    <source>
        <dbReference type="ARBA" id="ARBA00022833"/>
    </source>
</evidence>
<dbReference type="InterPro" id="IPR011011">
    <property type="entry name" value="Znf_FYVE_PHD"/>
</dbReference>
<evidence type="ECO:0000256" key="12">
    <source>
        <dbReference type="SAM" id="MobiDB-lite"/>
    </source>
</evidence>
<dbReference type="InterPro" id="IPR019787">
    <property type="entry name" value="Znf_PHD-finger"/>
</dbReference>
<feature type="domain" description="PHD-type" evidence="13">
    <location>
        <begin position="618"/>
        <end position="669"/>
    </location>
</feature>
<feature type="binding site" evidence="9">
    <location>
        <position position="666"/>
    </location>
    <ligand>
        <name>Zn(2+)</name>
        <dbReference type="ChEBI" id="CHEBI:29105"/>
        <label>2</label>
    </ligand>
</feature>
<dbReference type="OrthoDB" id="4173905at2759"/>
<proteinExistence type="inferred from homology"/>
<dbReference type="InterPro" id="IPR013083">
    <property type="entry name" value="Znf_RING/FYVE/PHD"/>
</dbReference>
<dbReference type="STRING" id="1093900.A0A507AVP5"/>
<dbReference type="GO" id="GO:0006355">
    <property type="term" value="P:regulation of DNA-templated transcription"/>
    <property type="evidence" value="ECO:0007669"/>
    <property type="project" value="TreeGrafter"/>
</dbReference>
<gene>
    <name evidence="14" type="ORF">E0L32_008440</name>
</gene>
<keyword evidence="4 10" id="KW-0863">Zinc-finger</keyword>
<sequence length="680" mass="71845">MKTAKPPAAGTEASSSRRSQPVRQTRTNPPRTTAGLNRSYSRDSLAGGPAHDQPIEIFPAVTHFADAITALPKELVKHFTLLKEVDAKVHLPEQGLFQLVDAALSAPTPDPSRPVNDGASSIAPASAPMSVQNSSTGVPLPPGALIEEQTNPSVFDLSNLPRRQLFRQAAFDIKEMLVALEEKNHVISTANEALHKQLGRIDEVWPFLMDEFSDEAKWGSITHWAYAENRAARASNAQTERSRREGAASLSAAAQAIAEEAAARSDARKQAVAAKRGIKNQQHQDSDFDDHDGKQKGDGAKKSGTSKSRKAPAQSSAATAGPGSHNTNAEPNPAPKRRKVEKTTNGNGPADKALSTVFGNNAAKAKPNSPRSTPAPDGAPKKRKALPTSGNQAKKRNPPATTPSATSSPVIGAFPDKAPVGRASPAPSATGRPASSRARQNSTQSNVDVARQRPSSAASNKPNGNGSILPELAPNGSRAASENKVAKEISAAPKVDEPKPEIEPPAPKPPVNPPNEKKEAPAKVDEVETKKEPTPTVPTAQTVTTKSGRASKPSTPALATFAEASRSRPSRSGENGAAPKRSHKKGASAAAAAQALAAQLADESASSSRQEEDDEEDPLYCYCNGVSYGEMIACDADDCAKEWFHLECVGLKVAPKGNTKWYCEDCKKRLKIGDRKSSVR</sequence>
<dbReference type="GO" id="GO:0008270">
    <property type="term" value="F:zinc ion binding"/>
    <property type="evidence" value="ECO:0007669"/>
    <property type="project" value="UniProtKB-KW"/>
</dbReference>
<evidence type="ECO:0000256" key="11">
    <source>
        <dbReference type="RuleBase" id="RU361213"/>
    </source>
</evidence>
<evidence type="ECO:0000313" key="15">
    <source>
        <dbReference type="Proteomes" id="UP000319257"/>
    </source>
</evidence>
<name>A0A507AVP5_9PEZI</name>
<feature type="site" description="Histone H3K4me3 binding" evidence="8">
    <location>
        <position position="643"/>
    </location>
</feature>
<dbReference type="InterPro" id="IPR024610">
    <property type="entry name" value="ING_N_histone-binding"/>
</dbReference>
<dbReference type="InterPro" id="IPR028651">
    <property type="entry name" value="ING_fam"/>
</dbReference>
<feature type="compositionally biased region" description="Polar residues" evidence="12">
    <location>
        <begin position="12"/>
        <end position="39"/>
    </location>
</feature>
<evidence type="ECO:0000256" key="4">
    <source>
        <dbReference type="ARBA" id="ARBA00022771"/>
    </source>
</evidence>
<feature type="binding site" evidence="9">
    <location>
        <position position="623"/>
    </location>
    <ligand>
        <name>Zn(2+)</name>
        <dbReference type="ChEBI" id="CHEBI:29105"/>
        <label>1</label>
    </ligand>
</feature>
<dbReference type="CDD" id="cd15505">
    <property type="entry name" value="PHD_ING"/>
    <property type="match status" value="1"/>
</dbReference>
<dbReference type="InParanoid" id="A0A507AVP5"/>
<feature type="region of interest" description="Disordered" evidence="12">
    <location>
        <begin position="107"/>
        <end position="136"/>
    </location>
</feature>
<dbReference type="PROSITE" id="PS50016">
    <property type="entry name" value="ZF_PHD_2"/>
    <property type="match status" value="1"/>
</dbReference>
<evidence type="ECO:0000313" key="14">
    <source>
        <dbReference type="EMBL" id="TPX10554.1"/>
    </source>
</evidence>
<accession>A0A507AVP5</accession>
<feature type="compositionally biased region" description="Polar residues" evidence="12">
    <location>
        <begin position="313"/>
        <end position="330"/>
    </location>
</feature>
<dbReference type="AlphaFoldDB" id="A0A507AVP5"/>
<dbReference type="SMART" id="SM01408">
    <property type="entry name" value="ING"/>
    <property type="match status" value="1"/>
</dbReference>
<dbReference type="EMBL" id="SKBQ01000056">
    <property type="protein sequence ID" value="TPX10554.1"/>
    <property type="molecule type" value="Genomic_DNA"/>
</dbReference>
<feature type="region of interest" description="Disordered" evidence="12">
    <location>
        <begin position="268"/>
        <end position="617"/>
    </location>
</feature>
<keyword evidence="5 9" id="KW-0862">Zinc</keyword>
<evidence type="ECO:0000256" key="6">
    <source>
        <dbReference type="ARBA" id="ARBA00022853"/>
    </source>
</evidence>
<dbReference type="GeneID" id="41975887"/>
<feature type="binding site" evidence="9">
    <location>
        <position position="634"/>
    </location>
    <ligand>
        <name>Zn(2+)</name>
        <dbReference type="ChEBI" id="CHEBI:29105"/>
        <label>2</label>
    </ligand>
</feature>
<feature type="site" description="Histone H3K4me3 binding" evidence="8">
    <location>
        <position position="635"/>
    </location>
</feature>
<keyword evidence="3 9" id="KW-0479">Metal-binding</keyword>
<dbReference type="Proteomes" id="UP000319257">
    <property type="component" value="Unassembled WGS sequence"/>
</dbReference>
<comment type="caution">
    <text evidence="14">The sequence shown here is derived from an EMBL/GenBank/DDBJ whole genome shotgun (WGS) entry which is preliminary data.</text>
</comment>
<dbReference type="RefSeq" id="XP_030992265.1">
    <property type="nucleotide sequence ID" value="XM_031143295.1"/>
</dbReference>
<dbReference type="PROSITE" id="PS01359">
    <property type="entry name" value="ZF_PHD_1"/>
    <property type="match status" value="1"/>
</dbReference>
<organism evidence="14 15">
    <name type="scientific">Thyridium curvatum</name>
    <dbReference type="NCBI Taxonomy" id="1093900"/>
    <lineage>
        <taxon>Eukaryota</taxon>
        <taxon>Fungi</taxon>
        <taxon>Dikarya</taxon>
        <taxon>Ascomycota</taxon>
        <taxon>Pezizomycotina</taxon>
        <taxon>Sordariomycetes</taxon>
        <taxon>Sordariomycetidae</taxon>
        <taxon>Thyridiales</taxon>
        <taxon>Thyridiaceae</taxon>
        <taxon>Thyridium</taxon>
    </lineage>
</organism>
<feature type="binding site" evidence="9">
    <location>
        <position position="621"/>
    </location>
    <ligand>
        <name>Zn(2+)</name>
        <dbReference type="ChEBI" id="CHEBI:29105"/>
        <label>1</label>
    </ligand>
</feature>
<protein>
    <recommendedName>
        <fullName evidence="11">Chromatin modification-related protein</fullName>
    </recommendedName>
</protein>
<dbReference type="Gene3D" id="3.30.40.10">
    <property type="entry name" value="Zinc/RING finger domain, C3HC4 (zinc finger)"/>
    <property type="match status" value="1"/>
</dbReference>
<dbReference type="PANTHER" id="PTHR10333:SF42">
    <property type="entry name" value="INHIBITOR OF GROWTH PROTEIN 5"/>
    <property type="match status" value="1"/>
</dbReference>
<feature type="binding site" evidence="9">
    <location>
        <position position="645"/>
    </location>
    <ligand>
        <name>Zn(2+)</name>
        <dbReference type="ChEBI" id="CHEBI:29105"/>
        <label>1</label>
    </ligand>
</feature>
<keyword evidence="7 11" id="KW-0539">Nucleus</keyword>
<evidence type="ECO:0000256" key="1">
    <source>
        <dbReference type="ARBA" id="ARBA00004123"/>
    </source>
</evidence>
<comment type="function">
    <text evidence="11">Component of an histone acetyltransferase complex.</text>
</comment>
<feature type="binding site" evidence="9">
    <location>
        <position position="648"/>
    </location>
    <ligand>
        <name>Zn(2+)</name>
        <dbReference type="ChEBI" id="CHEBI:29105"/>
        <label>1</label>
    </ligand>
</feature>
<dbReference type="InterPro" id="IPR019786">
    <property type="entry name" value="Zinc_finger_PHD-type_CS"/>
</dbReference>
<evidence type="ECO:0000259" key="13">
    <source>
        <dbReference type="PROSITE" id="PS50016"/>
    </source>
</evidence>
<feature type="site" description="Histone H3K4me3 binding" evidence="8">
    <location>
        <position position="631"/>
    </location>
</feature>
<comment type="subcellular location">
    <subcellularLocation>
        <location evidence="1 11">Nucleus</location>
    </subcellularLocation>
</comment>
<dbReference type="Pfam" id="PF12998">
    <property type="entry name" value="ING"/>
    <property type="match status" value="1"/>
</dbReference>
<dbReference type="SMART" id="SM00249">
    <property type="entry name" value="PHD"/>
    <property type="match status" value="1"/>
</dbReference>
<feature type="compositionally biased region" description="Low complexity" evidence="12">
    <location>
        <begin position="587"/>
        <end position="608"/>
    </location>
</feature>
<comment type="subunit">
    <text evidence="11">Component of an histone acetyltransferase complex. Interacts with H3K4me3 and to a lesser extent with H3K4me2.</text>
</comment>
<evidence type="ECO:0000256" key="8">
    <source>
        <dbReference type="PIRSR" id="PIRSR628651-50"/>
    </source>
</evidence>
<comment type="domain">
    <text evidence="11">The PHD-type zinc finger mediates the binding to H3K4me3.</text>
</comment>
<evidence type="ECO:0000256" key="10">
    <source>
        <dbReference type="PROSITE-ProRule" id="PRU00146"/>
    </source>
</evidence>
<feature type="compositionally biased region" description="Basic and acidic residues" evidence="12">
    <location>
        <begin position="515"/>
        <end position="533"/>
    </location>
</feature>
<reference evidence="14 15" key="1">
    <citation type="submission" date="2019-06" db="EMBL/GenBank/DDBJ databases">
        <title>Draft genome sequence of the filamentous fungus Phialemoniopsis curvata isolated from diesel fuel.</title>
        <authorList>
            <person name="Varaljay V.A."/>
            <person name="Lyon W.J."/>
            <person name="Crouch A.L."/>
            <person name="Drake C.E."/>
            <person name="Hollomon J.M."/>
            <person name="Nadeau L.J."/>
            <person name="Nunn H.S."/>
            <person name="Stevenson B.S."/>
            <person name="Bojanowski C.L."/>
            <person name="Crookes-Goodson W.J."/>
        </authorList>
    </citation>
    <scope>NUCLEOTIDE SEQUENCE [LARGE SCALE GENOMIC DNA]</scope>
    <source>
        <strain evidence="14 15">D216</strain>
    </source>
</reference>
<dbReference type="InterPro" id="IPR001965">
    <property type="entry name" value="Znf_PHD"/>
</dbReference>
<dbReference type="PANTHER" id="PTHR10333">
    <property type="entry name" value="INHIBITOR OF GROWTH PROTEIN"/>
    <property type="match status" value="1"/>
</dbReference>
<feature type="compositionally biased region" description="Polar residues" evidence="12">
    <location>
        <begin position="437"/>
        <end position="466"/>
    </location>
</feature>
<feature type="compositionally biased region" description="Pro residues" evidence="12">
    <location>
        <begin position="503"/>
        <end position="513"/>
    </location>
</feature>
<dbReference type="GO" id="GO:0006325">
    <property type="term" value="P:chromatin organization"/>
    <property type="evidence" value="ECO:0007669"/>
    <property type="project" value="UniProtKB-KW"/>
</dbReference>
<feature type="region of interest" description="Disordered" evidence="12">
    <location>
        <begin position="1"/>
        <end position="48"/>
    </location>
</feature>
<evidence type="ECO:0000256" key="9">
    <source>
        <dbReference type="PIRSR" id="PIRSR628651-51"/>
    </source>
</evidence>
<comment type="similarity">
    <text evidence="2 11">Belongs to the ING family.</text>
</comment>
<feature type="binding site" evidence="9">
    <location>
        <position position="663"/>
    </location>
    <ligand>
        <name>Zn(2+)</name>
        <dbReference type="ChEBI" id="CHEBI:29105"/>
        <label>2</label>
    </ligand>
</feature>
<evidence type="ECO:0000256" key="3">
    <source>
        <dbReference type="ARBA" id="ARBA00022723"/>
    </source>
</evidence>
<feature type="compositionally biased region" description="Low complexity" evidence="12">
    <location>
        <begin position="119"/>
        <end position="130"/>
    </location>
</feature>
<evidence type="ECO:0000256" key="7">
    <source>
        <dbReference type="ARBA" id="ARBA00023242"/>
    </source>
</evidence>
<feature type="site" description="Histone H3K4me3 binding" evidence="8">
    <location>
        <position position="620"/>
    </location>
</feature>
<feature type="binding site" evidence="9">
    <location>
        <position position="639"/>
    </location>
    <ligand>
        <name>Zn(2+)</name>
        <dbReference type="ChEBI" id="CHEBI:29105"/>
        <label>2</label>
    </ligand>
</feature>
<keyword evidence="15" id="KW-1185">Reference proteome</keyword>